<dbReference type="OMA" id="DPFENPP"/>
<proteinExistence type="predicted"/>
<dbReference type="InterPro" id="IPR036265">
    <property type="entry name" value="HIT-like_sf"/>
</dbReference>
<dbReference type="HOGENOM" id="CLU_049915_2_1_1"/>
<dbReference type="InterPro" id="IPR045759">
    <property type="entry name" value="Ap4A_phos1/2_N"/>
</dbReference>
<dbReference type="AlphaFoldDB" id="S3CBC3"/>
<dbReference type="InterPro" id="IPR019200">
    <property type="entry name" value="ATP_adenylylTrfase_C"/>
</dbReference>
<feature type="region of interest" description="Disordered" evidence="1">
    <location>
        <begin position="51"/>
        <end position="77"/>
    </location>
</feature>
<reference evidence="4 5" key="1">
    <citation type="journal article" date="2013" name="BMC Genomics">
        <title>The genome and transcriptome of the pine saprophyte Ophiostoma piceae, and a comparison with the bark beetle-associated pine pathogen Grosmannia clavigera.</title>
        <authorList>
            <person name="Haridas S."/>
            <person name="Wang Y."/>
            <person name="Lim L."/>
            <person name="Massoumi Alamouti S."/>
            <person name="Jackman S."/>
            <person name="Docking R."/>
            <person name="Robertson G."/>
            <person name="Birol I."/>
            <person name="Bohlmann J."/>
            <person name="Breuil C."/>
        </authorList>
    </citation>
    <scope>NUCLEOTIDE SEQUENCE [LARGE SCALE GENOMIC DNA]</scope>
    <source>
        <strain evidence="4 5">UAMH 11346</strain>
    </source>
</reference>
<dbReference type="EMBL" id="KE148146">
    <property type="protein sequence ID" value="EPE10804.1"/>
    <property type="molecule type" value="Genomic_DNA"/>
</dbReference>
<evidence type="ECO:0000259" key="3">
    <source>
        <dbReference type="Pfam" id="PF19327"/>
    </source>
</evidence>
<dbReference type="Pfam" id="PF19327">
    <property type="entry name" value="Ap4A_phos_N"/>
    <property type="match status" value="1"/>
</dbReference>
<dbReference type="PANTHER" id="PTHR38420:SF3">
    <property type="entry name" value="5',5'''-P-1,P-4-TETRAPHOSPHATE PHOSPHORYLASE 2"/>
    <property type="match status" value="1"/>
</dbReference>
<dbReference type="InterPro" id="IPR043171">
    <property type="entry name" value="Ap4A_phos1/2-like"/>
</dbReference>
<dbReference type="GO" id="GO:0005524">
    <property type="term" value="F:ATP binding"/>
    <property type="evidence" value="ECO:0007669"/>
    <property type="project" value="InterPro"/>
</dbReference>
<dbReference type="InterPro" id="IPR009163">
    <property type="entry name" value="Ap4A_phos1/2"/>
</dbReference>
<dbReference type="SUPFAM" id="SSF54197">
    <property type="entry name" value="HIT-like"/>
    <property type="match status" value="1"/>
</dbReference>
<gene>
    <name evidence="4" type="ORF">F503_05899</name>
</gene>
<protein>
    <submittedName>
        <fullName evidence="4">Ap4a phosphorylase ii</fullName>
    </submittedName>
</protein>
<dbReference type="Proteomes" id="UP000016923">
    <property type="component" value="Unassembled WGS sequence"/>
</dbReference>
<dbReference type="Pfam" id="PF09830">
    <property type="entry name" value="ATP_transf"/>
    <property type="match status" value="1"/>
</dbReference>
<evidence type="ECO:0000256" key="1">
    <source>
        <dbReference type="SAM" id="MobiDB-lite"/>
    </source>
</evidence>
<dbReference type="OrthoDB" id="10267950at2759"/>
<organism evidence="4 5">
    <name type="scientific">Ophiostoma piceae (strain UAMH 11346)</name>
    <name type="common">Sap stain fungus</name>
    <dbReference type="NCBI Taxonomy" id="1262450"/>
    <lineage>
        <taxon>Eukaryota</taxon>
        <taxon>Fungi</taxon>
        <taxon>Dikarya</taxon>
        <taxon>Ascomycota</taxon>
        <taxon>Pezizomycotina</taxon>
        <taxon>Sordariomycetes</taxon>
        <taxon>Sordariomycetidae</taxon>
        <taxon>Ophiostomatales</taxon>
        <taxon>Ophiostomataceae</taxon>
        <taxon>Ophiostoma</taxon>
    </lineage>
</organism>
<feature type="domain" description="ATP adenylyltransferase C-terminal" evidence="2">
    <location>
        <begin position="199"/>
        <end position="331"/>
    </location>
</feature>
<feature type="compositionally biased region" description="Basic and acidic residues" evidence="1">
    <location>
        <begin position="60"/>
        <end position="74"/>
    </location>
</feature>
<feature type="domain" description="Ap4A phosphorylase 1/2 N-terminal" evidence="3">
    <location>
        <begin position="5"/>
        <end position="173"/>
    </location>
</feature>
<accession>S3CBC3</accession>
<evidence type="ECO:0000259" key="2">
    <source>
        <dbReference type="Pfam" id="PF09830"/>
    </source>
</evidence>
<keyword evidence="5" id="KW-1185">Reference proteome</keyword>
<evidence type="ECO:0000313" key="5">
    <source>
        <dbReference type="Proteomes" id="UP000016923"/>
    </source>
</evidence>
<dbReference type="VEuPathDB" id="FungiDB:F503_05899"/>
<sequence>MASSFTAPKNLPELVRSAFVRARTTGDLIFFPTQVALLRINGIPFQLRFAPSLGKKPKGPKQEAKEKGGQDKKTFNPFEDPVPGLLVVPQLGPSHRLVLNKFAISKDHAILATTVFRPQHHLLDPADLAAAYACIEAYQSSDEELYVFFNSGGNSGASQPHRHLQLLPVAQMREGLEGGDAPEWGILVDKAAGDGKTQQLPFYVATARLTGPQSAEQLHTTYLGLYRKACAAAKSTSAYVADGEVSQADEEGGRVPARISYNLALTKTTMAILPRTSEGSIVSTGGGTPDGFVSLNGTVLAGTALVKNEAEWDALRHDSAHLLRVLEKIGVSTRGSPPASL</sequence>
<dbReference type="eggNOG" id="ENOG502QRAQ">
    <property type="taxonomic scope" value="Eukaryota"/>
</dbReference>
<dbReference type="GO" id="GO:0009117">
    <property type="term" value="P:nucleotide metabolic process"/>
    <property type="evidence" value="ECO:0007669"/>
    <property type="project" value="InterPro"/>
</dbReference>
<dbReference type="STRING" id="1262450.S3CBC3"/>
<name>S3CBC3_OPHP1</name>
<dbReference type="PANTHER" id="PTHR38420">
    <property type="entry name" value="AP-4-A PHOSPHORYLASE II"/>
    <property type="match status" value="1"/>
</dbReference>
<dbReference type="GO" id="GO:0003877">
    <property type="term" value="F:ATP:ADP adenylyltransferase activity"/>
    <property type="evidence" value="ECO:0007669"/>
    <property type="project" value="InterPro"/>
</dbReference>
<evidence type="ECO:0000313" key="4">
    <source>
        <dbReference type="EMBL" id="EPE10804.1"/>
    </source>
</evidence>
<dbReference type="Gene3D" id="3.30.428.70">
    <property type="match status" value="1"/>
</dbReference>